<dbReference type="InterPro" id="IPR035986">
    <property type="entry name" value="PKD_dom_sf"/>
</dbReference>
<evidence type="ECO:0000256" key="5">
    <source>
        <dbReference type="ARBA" id="ARBA00022982"/>
    </source>
</evidence>
<dbReference type="CDD" id="cd04084">
    <property type="entry name" value="CBM6_xylanase-like"/>
    <property type="match status" value="1"/>
</dbReference>
<dbReference type="Pfam" id="PF03422">
    <property type="entry name" value="CBM_6"/>
    <property type="match status" value="1"/>
</dbReference>
<reference evidence="12 13" key="1">
    <citation type="submission" date="2019-11" db="EMBL/GenBank/DDBJ databases">
        <title>Pedobacter sp. HMF7056 Genome sequencing and assembly.</title>
        <authorList>
            <person name="Kang H."/>
            <person name="Kim H."/>
            <person name="Joh K."/>
        </authorList>
    </citation>
    <scope>NUCLEOTIDE SEQUENCE [LARGE SCALE GENOMIC DNA]</scope>
    <source>
        <strain evidence="12 13">HMF7056</strain>
    </source>
</reference>
<dbReference type="InterPro" id="IPR013783">
    <property type="entry name" value="Ig-like_fold"/>
</dbReference>
<dbReference type="Gene3D" id="2.60.120.260">
    <property type="entry name" value="Galactose-binding domain-like"/>
    <property type="match status" value="1"/>
</dbReference>
<comment type="PTM">
    <text evidence="7">Binds 1 heme c group covalently per subunit.</text>
</comment>
<dbReference type="InterPro" id="IPR036909">
    <property type="entry name" value="Cyt_c-like_dom_sf"/>
</dbReference>
<dbReference type="InterPro" id="IPR011042">
    <property type="entry name" value="6-blade_b-propeller_TolB-like"/>
</dbReference>
<dbReference type="GO" id="GO:0009055">
    <property type="term" value="F:electron transfer activity"/>
    <property type="evidence" value="ECO:0007669"/>
    <property type="project" value="InterPro"/>
</dbReference>
<dbReference type="Pfam" id="PF07995">
    <property type="entry name" value="GSDH"/>
    <property type="match status" value="1"/>
</dbReference>
<feature type="domain" description="PKD" evidence="10">
    <location>
        <begin position="479"/>
        <end position="563"/>
    </location>
</feature>
<gene>
    <name evidence="12" type="ORF">GS398_04165</name>
</gene>
<evidence type="ECO:0000313" key="12">
    <source>
        <dbReference type="EMBL" id="MXV14482.1"/>
    </source>
</evidence>
<dbReference type="InterPro" id="IPR002324">
    <property type="entry name" value="Cyt_c_ID"/>
</dbReference>
<keyword evidence="5" id="KW-0249">Electron transport</keyword>
<dbReference type="Gene3D" id="1.10.760.10">
    <property type="entry name" value="Cytochrome c-like domain"/>
    <property type="match status" value="1"/>
</dbReference>
<evidence type="ECO:0000256" key="1">
    <source>
        <dbReference type="ARBA" id="ARBA00022448"/>
    </source>
</evidence>
<dbReference type="SUPFAM" id="SSF50952">
    <property type="entry name" value="Soluble quinoprotein glucose dehydrogenase"/>
    <property type="match status" value="1"/>
</dbReference>
<evidence type="ECO:0000259" key="11">
    <source>
        <dbReference type="PROSITE" id="PS51007"/>
    </source>
</evidence>
<evidence type="ECO:0000256" key="9">
    <source>
        <dbReference type="SAM" id="SignalP"/>
    </source>
</evidence>
<dbReference type="InterPro" id="IPR006584">
    <property type="entry name" value="Cellulose-bd_IV"/>
</dbReference>
<keyword evidence="13" id="KW-1185">Reference proteome</keyword>
<dbReference type="InterPro" id="IPR005084">
    <property type="entry name" value="CBM6"/>
</dbReference>
<proteinExistence type="predicted"/>
<dbReference type="PANTHER" id="PTHR19328">
    <property type="entry name" value="HEDGEHOG-INTERACTING PROTEIN"/>
    <property type="match status" value="1"/>
</dbReference>
<feature type="chain" id="PRO_5029886067" evidence="9">
    <location>
        <begin position="27"/>
        <end position="897"/>
    </location>
</feature>
<dbReference type="PRINTS" id="PR00606">
    <property type="entry name" value="CYTCHROMECID"/>
</dbReference>
<dbReference type="PROSITE" id="PS50093">
    <property type="entry name" value="PKD"/>
    <property type="match status" value="1"/>
</dbReference>
<evidence type="ECO:0000256" key="7">
    <source>
        <dbReference type="PIRSR" id="PIRSR602324-1"/>
    </source>
</evidence>
<feature type="domain" description="Cytochrome c" evidence="11">
    <location>
        <begin position="640"/>
        <end position="726"/>
    </location>
</feature>
<dbReference type="PANTHER" id="PTHR19328:SF75">
    <property type="entry name" value="ALDOSE SUGAR DEHYDROGENASE YLII"/>
    <property type="match status" value="1"/>
</dbReference>
<comment type="caution">
    <text evidence="12">The sequence shown here is derived from an EMBL/GenBank/DDBJ whole genome shotgun (WGS) entry which is preliminary data.</text>
</comment>
<protein>
    <submittedName>
        <fullName evidence="12">Carbohydrate-binding protein</fullName>
    </submittedName>
</protein>
<evidence type="ECO:0000256" key="8">
    <source>
        <dbReference type="SAM" id="MobiDB-lite"/>
    </source>
</evidence>
<keyword evidence="3 7" id="KW-0479">Metal-binding</keyword>
<keyword evidence="6 7" id="KW-0408">Iron</keyword>
<evidence type="ECO:0000256" key="2">
    <source>
        <dbReference type="ARBA" id="ARBA00022617"/>
    </source>
</evidence>
<evidence type="ECO:0000313" key="13">
    <source>
        <dbReference type="Proteomes" id="UP000451233"/>
    </source>
</evidence>
<dbReference type="GO" id="GO:0020037">
    <property type="term" value="F:heme binding"/>
    <property type="evidence" value="ECO:0007669"/>
    <property type="project" value="InterPro"/>
</dbReference>
<evidence type="ECO:0000256" key="6">
    <source>
        <dbReference type="ARBA" id="ARBA00023004"/>
    </source>
</evidence>
<dbReference type="InterPro" id="IPR000601">
    <property type="entry name" value="PKD_dom"/>
</dbReference>
<dbReference type="InterPro" id="IPR022409">
    <property type="entry name" value="PKD/Chitinase_dom"/>
</dbReference>
<dbReference type="RefSeq" id="WP_160905453.1">
    <property type="nucleotide sequence ID" value="NZ_WVHS01000001.1"/>
</dbReference>
<feature type="binding site" description="covalent" evidence="7">
    <location>
        <position position="704"/>
    </location>
    <ligand>
        <name>heme c</name>
        <dbReference type="ChEBI" id="CHEBI:61717"/>
    </ligand>
</feature>
<dbReference type="Pfam" id="PF18911">
    <property type="entry name" value="PKD_4"/>
    <property type="match status" value="1"/>
</dbReference>
<feature type="binding site" description="covalent" evidence="7">
    <location>
        <position position="655"/>
    </location>
    <ligand>
        <name>heme c</name>
        <dbReference type="ChEBI" id="CHEBI:61717"/>
    </ligand>
</feature>
<dbReference type="Gene3D" id="2.60.40.10">
    <property type="entry name" value="Immunoglobulins"/>
    <property type="match status" value="1"/>
</dbReference>
<feature type="signal peptide" evidence="9">
    <location>
        <begin position="1"/>
        <end position="26"/>
    </location>
</feature>
<dbReference type="Pfam" id="PF00034">
    <property type="entry name" value="Cytochrom_C"/>
    <property type="match status" value="1"/>
</dbReference>
<evidence type="ECO:0000259" key="10">
    <source>
        <dbReference type="PROSITE" id="PS50093"/>
    </source>
</evidence>
<accession>A0A7K1XU27</accession>
<dbReference type="SUPFAM" id="SSF46626">
    <property type="entry name" value="Cytochrome c"/>
    <property type="match status" value="1"/>
</dbReference>
<evidence type="ECO:0000256" key="3">
    <source>
        <dbReference type="ARBA" id="ARBA00022723"/>
    </source>
</evidence>
<name>A0A7K1XU27_9SPHI</name>
<dbReference type="InterPro" id="IPR009056">
    <property type="entry name" value="Cyt_c-like_dom"/>
</dbReference>
<organism evidence="12 13">
    <name type="scientific">Hufsiella ginkgonis</name>
    <dbReference type="NCBI Taxonomy" id="2695274"/>
    <lineage>
        <taxon>Bacteria</taxon>
        <taxon>Pseudomonadati</taxon>
        <taxon>Bacteroidota</taxon>
        <taxon>Sphingobacteriia</taxon>
        <taxon>Sphingobacteriales</taxon>
        <taxon>Sphingobacteriaceae</taxon>
        <taxon>Hufsiella</taxon>
    </lineage>
</organism>
<dbReference type="SUPFAM" id="SSF49299">
    <property type="entry name" value="PKD domain"/>
    <property type="match status" value="1"/>
</dbReference>
<feature type="binding site" description="covalent" evidence="7">
    <location>
        <position position="659"/>
    </location>
    <ligand>
        <name>heme c</name>
        <dbReference type="ChEBI" id="CHEBI:61717"/>
    </ligand>
</feature>
<sequence length="897" mass="97454">MYLRSVVKGVCLLFLTAAGSPAFSQALTKPADNRFTKVVLVQRLEEPMQFQVMKDGRVIYAERKGKIKVYDPATGQLTLVAQFPVSTTYKNKQREVTEGEDGLQGIILDPDYDTNHWLYIYYSLAGNDPKNVLVRYEWYGKELIAGSRKVMLEVVTQREECCHVGGGMLFDKHKNLFLTTGDNTFSRASDGYTPLDEQPGQSPRDAQKSSGNTNDLRGKILRIHPEPDGTYSIPEGNLFPKEEPLTRPEIYTMGNRNPWRPSIDSKTGWLYWGEVGPDGSDEDMEKRGPRSHDEFNLAKKPGNYGWPYFVGNNKPYVDYDFATKTSGKPFDPAQPVNDSPNNTGRKALPPAVPALVWYSKNIMPEFPLMESGGNSAVGGPVFRAGDFGNARRVYPAYYEGKWFITDWVRGWLNVVEVDEQGNYRGMERFLPGLHLKGPIDMKFGPEGDLYVLEYGNGYFKDNPEAELIRIEYNGGNRKPEVQAAATKTAGAVPLKISLSAAGTKDYDEGDSLRYEWKITRNGAAFKTMKQATPSVTFTAPGTYRATLTVTDSKGAKNSKSVEIKAGNEPPVVGLKITSGNSRFFFPGKTITYAVSVTDKEDGSLANKRIMPAQVSVSANYLSEGYNPTVIAQQQLSFDAAAQHAGARSMINKSDCKACHQTTGKSLGPAFTAVALRYRNDAAAVEKLAKKVISGGSGVWGDAQMPAHPALSASNAQAIVKYVLSLGTPAKVVRSLPVTGAYTTNIPQGEGTEGSFIIRAAYTDRGAKTISAQTGEKVVVLQPPVLKPSKADEAGGFTFNADSTLATVRDAGGYLKFSKLDLTGIGSIAVITEAGSRQATGKMIEVRSGSPEGPLLGTIDAKQGSPGTAITGNLGTADLYLVFPGPMRIRSVRLGPAH</sequence>
<dbReference type="Gene3D" id="2.120.10.30">
    <property type="entry name" value="TolB, C-terminal domain"/>
    <property type="match status" value="1"/>
</dbReference>
<feature type="region of interest" description="Disordered" evidence="8">
    <location>
        <begin position="188"/>
        <end position="218"/>
    </location>
</feature>
<dbReference type="EMBL" id="WVHS01000001">
    <property type="protein sequence ID" value="MXV14482.1"/>
    <property type="molecule type" value="Genomic_DNA"/>
</dbReference>
<keyword evidence="4 9" id="KW-0732">Signal</keyword>
<dbReference type="AlphaFoldDB" id="A0A7K1XU27"/>
<dbReference type="SMART" id="SM00606">
    <property type="entry name" value="CBD_IV"/>
    <property type="match status" value="1"/>
</dbReference>
<dbReference type="GO" id="GO:0030246">
    <property type="term" value="F:carbohydrate binding"/>
    <property type="evidence" value="ECO:0007669"/>
    <property type="project" value="InterPro"/>
</dbReference>
<keyword evidence="2 7" id="KW-0349">Heme</keyword>
<dbReference type="InterPro" id="IPR011041">
    <property type="entry name" value="Quinoprot_gluc/sorb_DH_b-prop"/>
</dbReference>
<evidence type="ECO:0000256" key="4">
    <source>
        <dbReference type="ARBA" id="ARBA00022729"/>
    </source>
</evidence>
<dbReference type="SMART" id="SM00089">
    <property type="entry name" value="PKD"/>
    <property type="match status" value="1"/>
</dbReference>
<dbReference type="InterPro" id="IPR012938">
    <property type="entry name" value="Glc/Sorbosone_DH"/>
</dbReference>
<dbReference type="PROSITE" id="PS51007">
    <property type="entry name" value="CYTC"/>
    <property type="match status" value="1"/>
</dbReference>
<keyword evidence="1" id="KW-0813">Transport</keyword>
<dbReference type="Proteomes" id="UP000451233">
    <property type="component" value="Unassembled WGS sequence"/>
</dbReference>
<dbReference type="CDD" id="cd00146">
    <property type="entry name" value="PKD"/>
    <property type="match status" value="1"/>
</dbReference>
<dbReference type="GO" id="GO:0005506">
    <property type="term" value="F:iron ion binding"/>
    <property type="evidence" value="ECO:0007669"/>
    <property type="project" value="InterPro"/>
</dbReference>